<evidence type="ECO:0000313" key="2">
    <source>
        <dbReference type="Proteomes" id="UP000029224"/>
    </source>
</evidence>
<reference evidence="1 2" key="1">
    <citation type="submission" date="2014-09" db="EMBL/GenBank/DDBJ databases">
        <title>Vibrio maritimus JCM 19240. (C210) whole genome shotgun sequence.</title>
        <authorList>
            <person name="Sawabe T."/>
            <person name="Meirelles P."/>
            <person name="Nakanishi M."/>
            <person name="Sayaka M."/>
            <person name="Hattori M."/>
            <person name="Ohkuma M."/>
        </authorList>
    </citation>
    <scope>NUCLEOTIDE SEQUENCE [LARGE SCALE GENOMIC DNA]</scope>
    <source>
        <strain evidence="1 2">JCM 19240</strain>
    </source>
</reference>
<sequence>MLELMIGLVVTITVGYFIVKATSQQVCCLPPVFYYCF</sequence>
<gene>
    <name evidence="1" type="ORF">JCM19240_2766</name>
</gene>
<accession>A0A090U0W8</accession>
<dbReference type="Proteomes" id="UP000029224">
    <property type="component" value="Unassembled WGS sequence"/>
</dbReference>
<reference evidence="1 2" key="2">
    <citation type="submission" date="2014-09" db="EMBL/GenBank/DDBJ databases">
        <authorList>
            <consortium name="NBRP consortium"/>
            <person name="Sawabe T."/>
            <person name="Meirelles P."/>
            <person name="Nakanishi M."/>
            <person name="Sayaka M."/>
            <person name="Hattori M."/>
            <person name="Ohkuma M."/>
        </authorList>
    </citation>
    <scope>NUCLEOTIDE SEQUENCE [LARGE SCALE GENOMIC DNA]</scope>
    <source>
        <strain evidence="1 2">JCM 19240</strain>
    </source>
</reference>
<name>A0A090U0W8_9VIBR</name>
<evidence type="ECO:0000313" key="1">
    <source>
        <dbReference type="EMBL" id="GAL36697.1"/>
    </source>
</evidence>
<dbReference type="EMBL" id="BBMT01000012">
    <property type="protein sequence ID" value="GAL36697.1"/>
    <property type="molecule type" value="Genomic_DNA"/>
</dbReference>
<comment type="caution">
    <text evidence="1">The sequence shown here is derived from an EMBL/GenBank/DDBJ whole genome shotgun (WGS) entry which is preliminary data.</text>
</comment>
<proteinExistence type="predicted"/>
<keyword evidence="2" id="KW-1185">Reference proteome</keyword>
<organism evidence="1 2">
    <name type="scientific">Vibrio maritimus</name>
    <dbReference type="NCBI Taxonomy" id="990268"/>
    <lineage>
        <taxon>Bacteria</taxon>
        <taxon>Pseudomonadati</taxon>
        <taxon>Pseudomonadota</taxon>
        <taxon>Gammaproteobacteria</taxon>
        <taxon>Vibrionales</taxon>
        <taxon>Vibrionaceae</taxon>
        <taxon>Vibrio</taxon>
    </lineage>
</organism>
<protein>
    <submittedName>
        <fullName evidence="1">Anaerobic C4-dicarboxylate transporter DcuC</fullName>
    </submittedName>
</protein>
<dbReference type="AlphaFoldDB" id="A0A090U0W8"/>